<comment type="caution">
    <text evidence="3">The sequence shown here is derived from an EMBL/GenBank/DDBJ whole genome shotgun (WGS) entry which is preliminary data.</text>
</comment>
<dbReference type="Pfam" id="PF13358">
    <property type="entry name" value="DDE_3"/>
    <property type="match status" value="1"/>
</dbReference>
<dbReference type="InterPro" id="IPR038717">
    <property type="entry name" value="Tc1-like_DDE_dom"/>
</dbReference>
<feature type="region of interest" description="Disordered" evidence="1">
    <location>
        <begin position="389"/>
        <end position="418"/>
    </location>
</feature>
<dbReference type="GO" id="GO:0016706">
    <property type="term" value="F:2-oxoglutarate-dependent dioxygenase activity"/>
    <property type="evidence" value="ECO:0007669"/>
    <property type="project" value="InterPro"/>
</dbReference>
<dbReference type="SUPFAM" id="SSF56672">
    <property type="entry name" value="DNA/RNA polymerases"/>
    <property type="match status" value="1"/>
</dbReference>
<feature type="region of interest" description="Disordered" evidence="1">
    <location>
        <begin position="322"/>
        <end position="344"/>
    </location>
</feature>
<dbReference type="EMBL" id="JAUCMX010000024">
    <property type="protein sequence ID" value="KAK3511606.1"/>
    <property type="molecule type" value="Genomic_DNA"/>
</dbReference>
<dbReference type="Proteomes" id="UP001274896">
    <property type="component" value="Unassembled WGS sequence"/>
</dbReference>
<feature type="compositionally biased region" description="Basic and acidic residues" evidence="1">
    <location>
        <begin position="333"/>
        <end position="344"/>
    </location>
</feature>
<dbReference type="GO" id="GO:0008168">
    <property type="term" value="F:methyltransferase activity"/>
    <property type="evidence" value="ECO:0007669"/>
    <property type="project" value="InterPro"/>
</dbReference>
<dbReference type="GO" id="GO:0003676">
    <property type="term" value="F:nucleic acid binding"/>
    <property type="evidence" value="ECO:0007669"/>
    <property type="project" value="InterPro"/>
</dbReference>
<proteinExistence type="predicted"/>
<dbReference type="InterPro" id="IPR043502">
    <property type="entry name" value="DNA/RNA_pol_sf"/>
</dbReference>
<evidence type="ECO:0000259" key="2">
    <source>
        <dbReference type="PROSITE" id="PS50878"/>
    </source>
</evidence>
<protein>
    <recommendedName>
        <fullName evidence="2">Reverse transcriptase domain-containing protein</fullName>
    </recommendedName>
</protein>
<sequence>MSVSDPCLCRIHVCVGSMLMVDVQSHRYTSLTRRGKFGDDPFLFQHDCTPVHKARFIKTWMSEFGVEELDWPAQSPDLNAIEHLWDELERRLRARPSRPTSVPDLTNALLEERPQAVRMGRHVSASLTLSIGAPQGCVLSPLLYSLYTYDCVATTNSTTIIIKFPDDTVVVGLISDNNEEIRNLENWCQRNNLLLNVSKTKELIVDFSTKQERNYQTPVINESPVERVDSFRYLGVHITQDLSWSCHIDTMVKKARQHLYHLRRLRDFRLPSKRTWSEAKSDTCAGQEDSERGKKESKDHHQGHPDESGLCWWQHLKADSPTDTAHRWVPRTQTKEDTTSPDKAHKARLDLPMLIWTKKKTSGLLFYGADGGKEGGRVGFSPGMQKDFERKGEDTQGGGGGGGGGRGRGGGIVSCRVH</sequence>
<dbReference type="Pfam" id="PF00078">
    <property type="entry name" value="RVT_1"/>
    <property type="match status" value="1"/>
</dbReference>
<feature type="compositionally biased region" description="Gly residues" evidence="1">
    <location>
        <begin position="395"/>
        <end position="412"/>
    </location>
</feature>
<keyword evidence="4" id="KW-1185">Reference proteome</keyword>
<reference evidence="3" key="1">
    <citation type="submission" date="2023-06" db="EMBL/GenBank/DDBJ databases">
        <title>Male Hemibagrus guttatus genome.</title>
        <authorList>
            <person name="Bian C."/>
        </authorList>
    </citation>
    <scope>NUCLEOTIDE SEQUENCE</scope>
    <source>
        <strain evidence="3">Male_cb2023</strain>
        <tissue evidence="3">Muscle</tissue>
    </source>
</reference>
<dbReference type="InterPro" id="IPR000477">
    <property type="entry name" value="RT_dom"/>
</dbReference>
<dbReference type="Gene3D" id="3.30.420.10">
    <property type="entry name" value="Ribonuclease H-like superfamily/Ribonuclease H"/>
    <property type="match status" value="1"/>
</dbReference>
<feature type="region of interest" description="Disordered" evidence="1">
    <location>
        <begin position="279"/>
        <end position="306"/>
    </location>
</feature>
<name>A0AAE0UMU6_9TELE</name>
<organism evidence="3 4">
    <name type="scientific">Hemibagrus guttatus</name>
    <dbReference type="NCBI Taxonomy" id="175788"/>
    <lineage>
        <taxon>Eukaryota</taxon>
        <taxon>Metazoa</taxon>
        <taxon>Chordata</taxon>
        <taxon>Craniata</taxon>
        <taxon>Vertebrata</taxon>
        <taxon>Euteleostomi</taxon>
        <taxon>Actinopterygii</taxon>
        <taxon>Neopterygii</taxon>
        <taxon>Teleostei</taxon>
        <taxon>Ostariophysi</taxon>
        <taxon>Siluriformes</taxon>
        <taxon>Bagridae</taxon>
        <taxon>Hemibagrus</taxon>
    </lineage>
</organism>
<dbReference type="InterPro" id="IPR015095">
    <property type="entry name" value="AlkB_hom8_N"/>
</dbReference>
<gene>
    <name evidence="3" type="ORF">QTP70_011542</name>
</gene>
<dbReference type="Pfam" id="PF09004">
    <property type="entry name" value="ALKBH8_N"/>
    <property type="match status" value="1"/>
</dbReference>
<dbReference type="InterPro" id="IPR036397">
    <property type="entry name" value="RNaseH_sf"/>
</dbReference>
<feature type="domain" description="Reverse transcriptase" evidence="2">
    <location>
        <begin position="1"/>
        <end position="238"/>
    </location>
</feature>
<evidence type="ECO:0000256" key="1">
    <source>
        <dbReference type="SAM" id="MobiDB-lite"/>
    </source>
</evidence>
<dbReference type="AlphaFoldDB" id="A0AAE0UMU6"/>
<dbReference type="PANTHER" id="PTHR33332">
    <property type="entry name" value="REVERSE TRANSCRIPTASE DOMAIN-CONTAINING PROTEIN"/>
    <property type="match status" value="1"/>
</dbReference>
<accession>A0AAE0UMU6</accession>
<evidence type="ECO:0000313" key="3">
    <source>
        <dbReference type="EMBL" id="KAK3511606.1"/>
    </source>
</evidence>
<evidence type="ECO:0000313" key="4">
    <source>
        <dbReference type="Proteomes" id="UP001274896"/>
    </source>
</evidence>
<dbReference type="GO" id="GO:0006259">
    <property type="term" value="P:DNA metabolic process"/>
    <property type="evidence" value="ECO:0007669"/>
    <property type="project" value="UniProtKB-ARBA"/>
</dbReference>
<dbReference type="PROSITE" id="PS50878">
    <property type="entry name" value="RT_POL"/>
    <property type="match status" value="1"/>
</dbReference>
<feature type="compositionally biased region" description="Basic and acidic residues" evidence="1">
    <location>
        <begin position="289"/>
        <end position="306"/>
    </location>
</feature>